<dbReference type="Proteomes" id="UP000680638">
    <property type="component" value="Unassembled WGS sequence"/>
</dbReference>
<accession>A0ABQ4LS54</accession>
<dbReference type="EMBL" id="BORW01000002">
    <property type="protein sequence ID" value="GIO66092.1"/>
    <property type="molecule type" value="Genomic_DNA"/>
</dbReference>
<evidence type="ECO:0000313" key="1">
    <source>
        <dbReference type="EMBL" id="GIO66092.1"/>
    </source>
</evidence>
<comment type="caution">
    <text evidence="1">The sequence shown here is derived from an EMBL/GenBank/DDBJ whole genome shotgun (WGS) entry which is preliminary data.</text>
</comment>
<keyword evidence="2" id="KW-1185">Reference proteome</keyword>
<reference evidence="1 2" key="1">
    <citation type="submission" date="2021-03" db="EMBL/GenBank/DDBJ databases">
        <title>Antimicrobial resistance genes in bacteria isolated from Japanese honey, and their potential for conferring macrolide and lincosamide resistance in the American foulbrood pathogen Paenibacillus larvae.</title>
        <authorList>
            <person name="Okamoto M."/>
            <person name="Kumagai M."/>
            <person name="Kanamori H."/>
            <person name="Takamatsu D."/>
        </authorList>
    </citation>
    <scope>NUCLEOTIDE SEQUENCE [LARGE SCALE GENOMIC DNA]</scope>
    <source>
        <strain evidence="1 2">J21TS3</strain>
    </source>
</reference>
<gene>
    <name evidence="1" type="ORF">J21TS3_09130</name>
</gene>
<protein>
    <submittedName>
        <fullName evidence="1">Uncharacterized protein</fullName>
    </submittedName>
</protein>
<evidence type="ECO:0000313" key="2">
    <source>
        <dbReference type="Proteomes" id="UP000680638"/>
    </source>
</evidence>
<name>A0ABQ4LS54_9BACL</name>
<sequence>MTEQLRSYNEGVTGKKIDIALFDPKLEALAGQINRQSHFIVEAEVHRRRIENEFRQAAANISHDVLR</sequence>
<dbReference type="RefSeq" id="WP_246536597.1">
    <property type="nucleotide sequence ID" value="NZ_BORW01000002.1"/>
</dbReference>
<proteinExistence type="predicted"/>
<organism evidence="1 2">
    <name type="scientific">Paenibacillus cookii</name>
    <dbReference type="NCBI Taxonomy" id="157839"/>
    <lineage>
        <taxon>Bacteria</taxon>
        <taxon>Bacillati</taxon>
        <taxon>Bacillota</taxon>
        <taxon>Bacilli</taxon>
        <taxon>Bacillales</taxon>
        <taxon>Paenibacillaceae</taxon>
        <taxon>Paenibacillus</taxon>
    </lineage>
</organism>